<proteinExistence type="predicted"/>
<accession>A0A484I966</accession>
<sequence length="74" mass="8036">MDGSNSSDPNGSQLDYFWNQTSGPEVTLNDPTSSNPTFTAPNVIEQTDLIFQLTATNEECVVSEPDEVVITVNL</sequence>
<feature type="region of interest" description="Disordered" evidence="1">
    <location>
        <begin position="1"/>
        <end position="38"/>
    </location>
</feature>
<dbReference type="AlphaFoldDB" id="A0A484I966"/>
<protein>
    <submittedName>
        <fullName evidence="2">Uncharacterized protein</fullName>
    </submittedName>
</protein>
<evidence type="ECO:0000256" key="1">
    <source>
        <dbReference type="SAM" id="MobiDB-lite"/>
    </source>
</evidence>
<evidence type="ECO:0000313" key="2">
    <source>
        <dbReference type="EMBL" id="VFJ13293.1"/>
    </source>
</evidence>
<dbReference type="Gene3D" id="2.60.40.10">
    <property type="entry name" value="Immunoglobulins"/>
    <property type="match status" value="1"/>
</dbReference>
<gene>
    <name evidence="2" type="ORF">NFRAN_0971</name>
</gene>
<dbReference type="InterPro" id="IPR013783">
    <property type="entry name" value="Ig-like_fold"/>
</dbReference>
<reference evidence="2 3" key="1">
    <citation type="submission" date="2019-02" db="EMBL/GenBank/DDBJ databases">
        <authorList>
            <person name="Lehtovirta-Morley E L."/>
        </authorList>
    </citation>
    <scope>NUCLEOTIDE SEQUENCE [LARGE SCALE GENOMIC DNA]</scope>
    <source>
        <strain evidence="2">NFRAN1</strain>
    </source>
</reference>
<dbReference type="OrthoDB" id="9171at2157"/>
<dbReference type="Pfam" id="PF22352">
    <property type="entry name" value="K319L-like_PKD"/>
    <property type="match status" value="1"/>
</dbReference>
<organism evidence="2 3">
    <name type="scientific">Candidatus Nitrosocosmicus franklandianus</name>
    <dbReference type="NCBI Taxonomy" id="1798806"/>
    <lineage>
        <taxon>Archaea</taxon>
        <taxon>Nitrososphaerota</taxon>
        <taxon>Nitrososphaeria</taxon>
        <taxon>Nitrososphaerales</taxon>
        <taxon>Nitrososphaeraceae</taxon>
        <taxon>Candidatus Nitrosocosmicus</taxon>
    </lineage>
</organism>
<name>A0A484I966_9ARCH</name>
<evidence type="ECO:0000313" key="3">
    <source>
        <dbReference type="Proteomes" id="UP000294299"/>
    </source>
</evidence>
<dbReference type="Proteomes" id="UP000294299">
    <property type="component" value="Chromosome NFRAN"/>
</dbReference>
<keyword evidence="3" id="KW-1185">Reference proteome</keyword>
<dbReference type="KEGG" id="nfn:NFRAN_0971"/>
<dbReference type="EMBL" id="LR216287">
    <property type="protein sequence ID" value="VFJ13293.1"/>
    <property type="molecule type" value="Genomic_DNA"/>
</dbReference>